<dbReference type="OrthoDB" id="9812095at2"/>
<evidence type="ECO:0000313" key="2">
    <source>
        <dbReference type="EMBL" id="SUC35077.1"/>
    </source>
</evidence>
<dbReference type="RefSeq" id="WP_115164138.1">
    <property type="nucleotide sequence ID" value="NZ_UGUA01000002.1"/>
</dbReference>
<dbReference type="Proteomes" id="UP000255129">
    <property type="component" value="Unassembled WGS sequence"/>
</dbReference>
<accession>A0A379G2B0</accession>
<organism evidence="2 3">
    <name type="scientific">Providencia rustigianii</name>
    <dbReference type="NCBI Taxonomy" id="158850"/>
    <lineage>
        <taxon>Bacteria</taxon>
        <taxon>Pseudomonadati</taxon>
        <taxon>Pseudomonadota</taxon>
        <taxon>Gammaproteobacteria</taxon>
        <taxon>Enterobacterales</taxon>
        <taxon>Morganellaceae</taxon>
        <taxon>Providencia</taxon>
    </lineage>
</organism>
<evidence type="ECO:0000313" key="1">
    <source>
        <dbReference type="EMBL" id="SUC35063.1"/>
    </source>
</evidence>
<evidence type="ECO:0008006" key="4">
    <source>
        <dbReference type="Google" id="ProtNLM"/>
    </source>
</evidence>
<reference evidence="2 3" key="1">
    <citation type="submission" date="2018-06" db="EMBL/GenBank/DDBJ databases">
        <authorList>
            <consortium name="Pathogen Informatics"/>
            <person name="Doyle S."/>
        </authorList>
    </citation>
    <scope>NUCLEOTIDE SEQUENCE [LARGE SCALE GENOMIC DNA]</scope>
    <source>
        <strain evidence="2 3">NCTC12026</strain>
    </source>
</reference>
<dbReference type="AlphaFoldDB" id="A0A379G2B0"/>
<dbReference type="EMBL" id="UGUA01000002">
    <property type="protein sequence ID" value="SUC35063.1"/>
    <property type="molecule type" value="Genomic_DNA"/>
</dbReference>
<dbReference type="EMBL" id="UGUA01000002">
    <property type="protein sequence ID" value="SUC35077.1"/>
    <property type="molecule type" value="Genomic_DNA"/>
</dbReference>
<evidence type="ECO:0000313" key="3">
    <source>
        <dbReference type="Proteomes" id="UP000255129"/>
    </source>
</evidence>
<protein>
    <recommendedName>
        <fullName evidence="4">LRAT domain-containing protein</fullName>
    </recommendedName>
</protein>
<dbReference type="Gene3D" id="3.90.1720.10">
    <property type="entry name" value="endopeptidase domain like (from Nostoc punctiforme)"/>
    <property type="match status" value="1"/>
</dbReference>
<name>A0A379G2B0_9GAMM</name>
<proteinExistence type="predicted"/>
<sequence>MADKDLDWLLKSSESDINKGSISLTPNEIKSPSLAMSNPLGYSRIQLPYYKEKATYSLLSGLINQVDLLPGAIIVTDLLFVAEHTGVYVGDGNVVELYGDGSINLISINDFLNGGYKNNDISPRTGINIYTATYDGKCIASKKVAERALDLKNEFTGKKIDYYLFKNNCHMLSGYCFFGEGFQKNTDCALFQGLTKK</sequence>
<gene>
    <name evidence="1" type="ORF">NCTC12026_01440</name>
    <name evidence="2" type="ORF">NCTC12026_01454</name>
</gene>